<dbReference type="GO" id="GO:0016746">
    <property type="term" value="F:acyltransferase activity"/>
    <property type="evidence" value="ECO:0007669"/>
    <property type="project" value="UniProtKB-KW"/>
</dbReference>
<dbReference type="Proteomes" id="UP001234989">
    <property type="component" value="Chromosome 4"/>
</dbReference>
<dbReference type="EMBL" id="CP133615">
    <property type="protein sequence ID" value="WMV23361.1"/>
    <property type="molecule type" value="Genomic_DNA"/>
</dbReference>
<dbReference type="PANTHER" id="PTHR31623">
    <property type="entry name" value="F21J9.9"/>
    <property type="match status" value="1"/>
</dbReference>
<dbReference type="AlphaFoldDB" id="A0AAF0TKW8"/>
<reference evidence="5" key="1">
    <citation type="submission" date="2023-08" db="EMBL/GenBank/DDBJ databases">
        <title>A de novo genome assembly of Solanum verrucosum Schlechtendal, a Mexican diploid species geographically isolated from the other diploid A-genome species in potato relatives.</title>
        <authorList>
            <person name="Hosaka K."/>
        </authorList>
    </citation>
    <scope>NUCLEOTIDE SEQUENCE</scope>
    <source>
        <tissue evidence="5">Young leaves</tissue>
    </source>
</reference>
<dbReference type="PANTHER" id="PTHR31623:SF81">
    <property type="entry name" value="ACYLSUGAR ACYLTRANSFERASE 3-LIKE"/>
    <property type="match status" value="1"/>
</dbReference>
<protein>
    <submittedName>
        <fullName evidence="5">Uncharacterized protein</fullName>
    </submittedName>
</protein>
<evidence type="ECO:0000256" key="3">
    <source>
        <dbReference type="ARBA" id="ARBA00023315"/>
    </source>
</evidence>
<comment type="similarity">
    <text evidence="1">Belongs to the plant acyltransferase family.</text>
</comment>
<dbReference type="InterPro" id="IPR023213">
    <property type="entry name" value="CAT-like_dom_sf"/>
</dbReference>
<organism evidence="5 6">
    <name type="scientific">Solanum verrucosum</name>
    <dbReference type="NCBI Taxonomy" id="315347"/>
    <lineage>
        <taxon>Eukaryota</taxon>
        <taxon>Viridiplantae</taxon>
        <taxon>Streptophyta</taxon>
        <taxon>Embryophyta</taxon>
        <taxon>Tracheophyta</taxon>
        <taxon>Spermatophyta</taxon>
        <taxon>Magnoliopsida</taxon>
        <taxon>eudicotyledons</taxon>
        <taxon>Gunneridae</taxon>
        <taxon>Pentapetalae</taxon>
        <taxon>asterids</taxon>
        <taxon>lamiids</taxon>
        <taxon>Solanales</taxon>
        <taxon>Solanaceae</taxon>
        <taxon>Solanoideae</taxon>
        <taxon>Solaneae</taxon>
        <taxon>Solanum</taxon>
    </lineage>
</organism>
<keyword evidence="2" id="KW-0808">Transferase</keyword>
<evidence type="ECO:0000256" key="2">
    <source>
        <dbReference type="ARBA" id="ARBA00022679"/>
    </source>
</evidence>
<sequence>MLLLSVMIMVLSSPKSKSTLPWINYFECGGIALSFCMSHKLVGDACSAYNFLRDWARLTRDPKLTLSPPYFAKDSLMPSPFDGPLLSHVIEPKKKRCIQKRAISISPTLKLAKSGKFTTTTTTNNHRKYSHYLFHTNI</sequence>
<evidence type="ECO:0000256" key="4">
    <source>
        <dbReference type="SAM" id="SignalP"/>
    </source>
</evidence>
<keyword evidence="3" id="KW-0012">Acyltransferase</keyword>
<keyword evidence="4" id="KW-0732">Signal</keyword>
<dbReference type="Gene3D" id="3.30.559.10">
    <property type="entry name" value="Chloramphenicol acetyltransferase-like domain"/>
    <property type="match status" value="1"/>
</dbReference>
<gene>
    <name evidence="5" type="ORF">MTR67_016746</name>
</gene>
<keyword evidence="6" id="KW-1185">Reference proteome</keyword>
<feature type="signal peptide" evidence="4">
    <location>
        <begin position="1"/>
        <end position="18"/>
    </location>
</feature>
<accession>A0AAF0TKW8</accession>
<evidence type="ECO:0000313" key="6">
    <source>
        <dbReference type="Proteomes" id="UP001234989"/>
    </source>
</evidence>
<evidence type="ECO:0000256" key="1">
    <source>
        <dbReference type="ARBA" id="ARBA00009861"/>
    </source>
</evidence>
<proteinExistence type="inferred from homology"/>
<dbReference type="Pfam" id="PF02458">
    <property type="entry name" value="Transferase"/>
    <property type="match status" value="1"/>
</dbReference>
<name>A0AAF0TKW8_SOLVR</name>
<evidence type="ECO:0000313" key="5">
    <source>
        <dbReference type="EMBL" id="WMV23361.1"/>
    </source>
</evidence>
<feature type="chain" id="PRO_5042023752" evidence="4">
    <location>
        <begin position="19"/>
        <end position="138"/>
    </location>
</feature>